<dbReference type="InterPro" id="IPR020841">
    <property type="entry name" value="PKS_Beta-ketoAc_synthase_dom"/>
</dbReference>
<dbReference type="Gene3D" id="1.10.1200.10">
    <property type="entry name" value="ACP-like"/>
    <property type="match status" value="1"/>
</dbReference>
<evidence type="ECO:0000256" key="4">
    <source>
        <dbReference type="ARBA" id="ARBA00022553"/>
    </source>
</evidence>
<dbReference type="Gene3D" id="3.40.366.10">
    <property type="entry name" value="Malonyl-Coenzyme A Acyl Carrier Protein, domain 2"/>
    <property type="match status" value="1"/>
</dbReference>
<keyword evidence="4" id="KW-0597">Phosphoprotein</keyword>
<dbReference type="InterPro" id="IPR013785">
    <property type="entry name" value="Aldolase_TIM"/>
</dbReference>
<proteinExistence type="inferred from homology"/>
<dbReference type="PROSITE" id="PS00606">
    <property type="entry name" value="KS3_1"/>
    <property type="match status" value="1"/>
</dbReference>
<feature type="compositionally biased region" description="Low complexity" evidence="7">
    <location>
        <begin position="1652"/>
        <end position="1661"/>
    </location>
</feature>
<dbReference type="InterPro" id="IPR013968">
    <property type="entry name" value="PKS_KR"/>
</dbReference>
<comment type="pathway">
    <text evidence="1">Lipid metabolism; fatty acid biosynthesis.</text>
</comment>
<dbReference type="SUPFAM" id="SSF53901">
    <property type="entry name" value="Thiolase-like"/>
    <property type="match status" value="1"/>
</dbReference>
<dbReference type="CDD" id="cd00833">
    <property type="entry name" value="PKS"/>
    <property type="match status" value="1"/>
</dbReference>
<dbReference type="RefSeq" id="WP_051331970.1">
    <property type="nucleotide sequence ID" value="NZ_OX458333.1"/>
</dbReference>
<feature type="compositionally biased region" description="Pro residues" evidence="7">
    <location>
        <begin position="1694"/>
        <end position="1705"/>
    </location>
</feature>
<keyword evidence="5" id="KW-0808">Transferase</keyword>
<dbReference type="InterPro" id="IPR036736">
    <property type="entry name" value="ACP-like_sf"/>
</dbReference>
<feature type="region of interest" description="Disordered" evidence="7">
    <location>
        <begin position="1934"/>
        <end position="1953"/>
    </location>
</feature>
<dbReference type="SUPFAM" id="SSF47336">
    <property type="entry name" value="ACP-like"/>
    <property type="match status" value="1"/>
</dbReference>
<feature type="region of interest" description="Disordered" evidence="7">
    <location>
        <begin position="1638"/>
        <end position="1668"/>
    </location>
</feature>
<feature type="region of interest" description="Disordered" evidence="7">
    <location>
        <begin position="1792"/>
        <end position="1829"/>
    </location>
</feature>
<dbReference type="InterPro" id="IPR036291">
    <property type="entry name" value="NAD(P)-bd_dom_sf"/>
</dbReference>
<dbReference type="SUPFAM" id="SSF55048">
    <property type="entry name" value="Probable ACP-binding domain of malonyl-CoA ACP transacylase"/>
    <property type="match status" value="1"/>
</dbReference>
<dbReference type="InterPro" id="IPR014030">
    <property type="entry name" value="Ketoacyl_synth_N"/>
</dbReference>
<dbReference type="Gene3D" id="3.40.50.720">
    <property type="entry name" value="NAD(P)-binding Rossmann-like Domain"/>
    <property type="match status" value="1"/>
</dbReference>
<evidence type="ECO:0000313" key="11">
    <source>
        <dbReference type="Proteomes" id="UP001162030"/>
    </source>
</evidence>
<comment type="similarity">
    <text evidence="2">Belongs to the short-chain dehydrogenases/reductases (SDR) family.</text>
</comment>
<dbReference type="InterPro" id="IPR016035">
    <property type="entry name" value="Acyl_Trfase/lysoPLipase"/>
</dbReference>
<name>A0ABN8X3A3_9GAMM</name>
<dbReference type="InterPro" id="IPR009081">
    <property type="entry name" value="PP-bd_ACP"/>
</dbReference>
<evidence type="ECO:0000256" key="3">
    <source>
        <dbReference type="ARBA" id="ARBA00022450"/>
    </source>
</evidence>
<dbReference type="InterPro" id="IPR032821">
    <property type="entry name" value="PKS_assoc"/>
</dbReference>
<keyword evidence="6" id="KW-0175">Coiled coil</keyword>
<dbReference type="Proteomes" id="UP001162030">
    <property type="component" value="Chromosome"/>
</dbReference>
<dbReference type="SUPFAM" id="SSF52151">
    <property type="entry name" value="FabD/lysophospholipase-like"/>
    <property type="match status" value="1"/>
</dbReference>
<feature type="compositionally biased region" description="Polar residues" evidence="7">
    <location>
        <begin position="1943"/>
        <end position="1952"/>
    </location>
</feature>
<feature type="region of interest" description="Disordered" evidence="7">
    <location>
        <begin position="2491"/>
        <end position="2514"/>
    </location>
</feature>
<keyword evidence="3" id="KW-0596">Phosphopantetheine</keyword>
<feature type="domain" description="Carrier" evidence="8">
    <location>
        <begin position="1845"/>
        <end position="1929"/>
    </location>
</feature>
<keyword evidence="11" id="KW-1185">Reference proteome</keyword>
<dbReference type="SMART" id="SM00822">
    <property type="entry name" value="PKS_KR"/>
    <property type="match status" value="1"/>
</dbReference>
<dbReference type="Pfam" id="PF16197">
    <property type="entry name" value="KAsynt_C_assoc"/>
    <property type="match status" value="1"/>
</dbReference>
<dbReference type="PROSITE" id="PS50075">
    <property type="entry name" value="CARRIER"/>
    <property type="match status" value="1"/>
</dbReference>
<dbReference type="Pfam" id="PF00698">
    <property type="entry name" value="Acyl_transf_1"/>
    <property type="match status" value="1"/>
</dbReference>
<dbReference type="Gene3D" id="3.20.20.70">
    <property type="entry name" value="Aldolase class I"/>
    <property type="match status" value="2"/>
</dbReference>
<sequence length="2514" mass="272938">METLIAITPAHCLDPQIAIAALRAQGIGILDLGYRDTPDTLPSVMDTLASAASESQRWGIRWDVLGSPTRDLTRLSERLPYQVPILVLAGLNPAELTALRKRTKAIARRVFIEVYDLPSAQAAIAAGCDGLIVKGHEAGGSVSRHSSFILLQELKGRLSIPYWIQGGIGLRSAAAAALAGASGVVLCEQLWLTDESPFVRSNQHTMWSQLDGSETVLLDDEETPFRLFARSGRDKLQELEQRIARGESWRDLLVQHLRETDDALLPLGQDIAFAAPLAKRYGTVGRILTAIKESIDSLIEQARSQKTLAADSPLARKHRTRFPIVQGPMTRVSDTAPFAKAVAEAGGLPFLALSVMRKPQVQTLLSSTRALMGDKPWGIGLLGFMPLELRQEQLDVIREIKPPFAIIAGGRPSQARELEALSITTYLHVPSPGLLGSFLKEGARKFIFEGNECGGHTGPRTSFILWESAIEVLTTAELNDPESVQVLFAGGIHDELSAAMLSVLAAPLVARGMSVGVLMGTAYLFTEEIVRTGAVVNEFQAQAIACKETTLLQSGVGVYTRCAKTEFCDEFNRTRRELKMALESEERTLKVLELLNIGRLRIASKGIAHNNQPGAAGVGERYVKVNVQTQRREGLYMLGEVARLRNKTLTIAELHASIATGSQELLASTIKRTEKKHWMRPQRDDIAIVGMACLMPGASDMRQYWQNILRRVDAIREVSDDRWRPADFFDPKRGTPDKVYSKWGGFLDDIQFDPTVFGIPPAALRSIEPMQLLALDVAKRALEDAGLDRRPFPRERTSAIFAAGGMNDLGTIYIFRTLLAHYLPKVPGLPEATRKHIIETLYKHELPAWTEDSFPGFLGNVVAGRVANRLDLGGTNFAVDAACASSLAALDVAIKQLRCGDADVALVGSIDGTNNAVSFMAFAQTHALSPRGKCRPFDDSADGIAIGEGVAAVVLKRLSDAERDGDRIYAVIKGIGASSDGRNRSLTAPHPQGQVRALRRAYEDAGVNPSTIGLIEAHGTGTAVGDKSEIESINTAFGDCNPAPRSCAIGSVKSMIGHTKVSAGLAGLIKASLALKHRVLPPTLGVEKPNSRVDFTNSPFYINTETRPWLAPSNGHPRRCGVSAFGFGGTNFHVVLEEYGGDYRDTDTIDLNPRDAEPFIFFGPNHAQIVQKMERLKQGLEYPEYLDLGQLAYSLHREQAKNGADAGSRTCRLAIVATSTADLKQKLDLALRELRNGNRTELKHPQGIYYRESDTTGRLCFLFPGQGSQKINMLRDLVVTLPELHGFFERADTLLAERLPEPLSRFIYPLPVFSDEERERQQNALNATQIAQPALGAVELAAFELLKRYGIRPDVTAGHSYGEYVALYAAGALSGDDLIRLSEIRGRIAAEAGQGSQGAMAAVDADGTRIGKLIAEHNLAVSIANLNAPDQTIIAGTAEAIDAAAATLTKASLRVTKLPVKGAFHCSAMAEASGALAAELAKVELRPPEFPVFSNTTADRYPQEPEEIRALLARHLTEPVRFVDEVNRLYEAGVRIFVEVGPGLVLSGLVDRILADRPHAALGIDAPGRPGWLQLSHLLSQLFALGIPVRFETWFKRRGLKELSLAELFAQARAKANPGPLVWRINGGRAVPWRETADTSRNVVPLPTGSKAPAQAAQASSTRPSLASVQDFPTTTRRYSMAIHEASNTTSPAMRPPPDGTPPMSDPRFSLIQNCVAQLIDLQREQQRTLCSFLDFLHANLAGVPVSAQNWTAASAATSARQETQPIAAAAVSGGAVLNSVPPAPTLPLQLRTGNPGETGEKPFSVVPTSPARSGGPAPSKADGSGDAAPLTAVKTASAGGNGLAPTEQFKADLLRSVSERTGYPEDMLDLDAHMEADLGIDSIKRIEVFSALKDHHNLLEGRDEETVLEELSGLKTLNEIIAWYDRLRESKPQEGGVDFSKKSQTPPSNSPVEVVESNAYAEQPDPVECYVLKPVPALLQGVPRSGPAPSSTMLLLGRVSEFSETLRQELNTAGYVTRQLVPARETRTVDGDRLEVDLSSPKGLEGIREFLRAGGKPLGGLISLLSVDVPESAEEDRSTDARALFLTLKALEPDFKETARSGGGWLINLTALDGQFGLKRSQLFAAERTGTLGVAKCAAREWPHLKVKCIDLDPTLGPSDWSDRILTELRHDDHTLEIGYSREGRWRLDLVPRRNHGTIRPDLELDVGAVLLVTGGAYGITADIVRGLAQNRSLKLVLVGRSPLPEPESPATRDLADPNTLRQFLIGEMKRKSGKVKPSTVEAELRRILKERQIRANLAALKDAGAEVDYHALDVRDAVAFGRLIDDIYQRFGRIDGVLHGAGIIDDKLIRDKTPESFDAVYDTKVVSALTLARKLDPAKLKFLVFFSSIAGRFGNIGQCDYSAANEVLNKLADRLGAEWPNVHTVSINWGPWDSGMVNDELRKLYASRNIRPIPVETGVRHCLDVLARCDRREPELVITASLEAIAGLGRTKPREGNARPETTPTALTPAVA</sequence>
<dbReference type="PANTHER" id="PTHR43074:SF1">
    <property type="entry name" value="BETA-KETOACYL SYNTHASE FAMILY PROTEIN-RELATED"/>
    <property type="match status" value="1"/>
</dbReference>
<dbReference type="Pfam" id="PF03060">
    <property type="entry name" value="NMO"/>
    <property type="match status" value="2"/>
</dbReference>
<dbReference type="Pfam" id="PF00550">
    <property type="entry name" value="PP-binding"/>
    <property type="match status" value="1"/>
</dbReference>
<dbReference type="SUPFAM" id="SSF51412">
    <property type="entry name" value="Inosine monophosphate dehydrogenase (IMPDH)"/>
    <property type="match status" value="2"/>
</dbReference>
<dbReference type="CDD" id="cd08953">
    <property type="entry name" value="KR_2_SDR_x"/>
    <property type="match status" value="1"/>
</dbReference>
<evidence type="ECO:0000313" key="10">
    <source>
        <dbReference type="EMBL" id="CAI8849496.1"/>
    </source>
</evidence>
<dbReference type="InterPro" id="IPR014043">
    <property type="entry name" value="Acyl_transferase_dom"/>
</dbReference>
<evidence type="ECO:0000256" key="1">
    <source>
        <dbReference type="ARBA" id="ARBA00005194"/>
    </source>
</evidence>
<evidence type="ECO:0000256" key="2">
    <source>
        <dbReference type="ARBA" id="ARBA00006484"/>
    </source>
</evidence>
<dbReference type="Pfam" id="PF08659">
    <property type="entry name" value="KR"/>
    <property type="match status" value="1"/>
</dbReference>
<feature type="coiled-coil region" evidence="6">
    <location>
        <begin position="568"/>
        <end position="595"/>
    </location>
</feature>
<dbReference type="InterPro" id="IPR001227">
    <property type="entry name" value="Ac_transferase_dom_sf"/>
</dbReference>
<dbReference type="SMART" id="SM00825">
    <property type="entry name" value="PKS_KS"/>
    <property type="match status" value="1"/>
</dbReference>
<dbReference type="PROSITE" id="PS52004">
    <property type="entry name" value="KS3_2"/>
    <property type="match status" value="1"/>
</dbReference>
<organism evidence="10 11">
    <name type="scientific">Methylocaldum szegediense</name>
    <dbReference type="NCBI Taxonomy" id="73780"/>
    <lineage>
        <taxon>Bacteria</taxon>
        <taxon>Pseudomonadati</taxon>
        <taxon>Pseudomonadota</taxon>
        <taxon>Gammaproteobacteria</taxon>
        <taxon>Methylococcales</taxon>
        <taxon>Methylococcaceae</taxon>
        <taxon>Methylocaldum</taxon>
    </lineage>
</organism>
<evidence type="ECO:0000256" key="6">
    <source>
        <dbReference type="SAM" id="Coils"/>
    </source>
</evidence>
<dbReference type="InterPro" id="IPR016036">
    <property type="entry name" value="Malonyl_transacylase_ACP-bd"/>
</dbReference>
<protein>
    <submittedName>
        <fullName evidence="10">Enediyne polyketide synthase</fullName>
    </submittedName>
</protein>
<dbReference type="InterPro" id="IPR016039">
    <property type="entry name" value="Thiolase-like"/>
</dbReference>
<dbReference type="Pfam" id="PF02801">
    <property type="entry name" value="Ketoacyl-synt_C"/>
    <property type="match status" value="1"/>
</dbReference>
<evidence type="ECO:0000256" key="5">
    <source>
        <dbReference type="ARBA" id="ARBA00022679"/>
    </source>
</evidence>
<dbReference type="PANTHER" id="PTHR43074">
    <property type="entry name" value="OMEGA-3 POLYUNSATURATED FATTY ACID SYNTHASE PFAB-RELATED"/>
    <property type="match status" value="1"/>
</dbReference>
<dbReference type="InterPro" id="IPR014031">
    <property type="entry name" value="Ketoacyl_synth_C"/>
</dbReference>
<dbReference type="InterPro" id="IPR018201">
    <property type="entry name" value="Ketoacyl_synth_AS"/>
</dbReference>
<dbReference type="SMART" id="SM00827">
    <property type="entry name" value="PKS_AT"/>
    <property type="match status" value="1"/>
</dbReference>
<evidence type="ECO:0000259" key="8">
    <source>
        <dbReference type="PROSITE" id="PS50075"/>
    </source>
</evidence>
<dbReference type="Pfam" id="PF00109">
    <property type="entry name" value="ketoacyl-synt"/>
    <property type="match status" value="1"/>
</dbReference>
<dbReference type="InterPro" id="IPR052568">
    <property type="entry name" value="PKS-FAS_Synthase"/>
</dbReference>
<feature type="domain" description="Ketosynthase family 3 (KS3)" evidence="9">
    <location>
        <begin position="683"/>
        <end position="1138"/>
    </location>
</feature>
<evidence type="ECO:0000256" key="7">
    <source>
        <dbReference type="SAM" id="MobiDB-lite"/>
    </source>
</evidence>
<reference evidence="10 11" key="1">
    <citation type="submission" date="2023-03" db="EMBL/GenBank/DDBJ databases">
        <authorList>
            <person name="Pearce D."/>
        </authorList>
    </citation>
    <scope>NUCLEOTIDE SEQUENCE [LARGE SCALE GENOMIC DNA]</scope>
    <source>
        <strain evidence="10">Msz</strain>
    </source>
</reference>
<accession>A0ABN8X3A3</accession>
<dbReference type="InterPro" id="IPR057326">
    <property type="entry name" value="KR_dom"/>
</dbReference>
<evidence type="ECO:0000259" key="9">
    <source>
        <dbReference type="PROSITE" id="PS52004"/>
    </source>
</evidence>
<feature type="region of interest" description="Disordered" evidence="7">
    <location>
        <begin position="1686"/>
        <end position="1705"/>
    </location>
</feature>
<dbReference type="Gene3D" id="3.40.47.10">
    <property type="match status" value="1"/>
</dbReference>
<gene>
    <name evidence="10" type="ORF">MSZNOR_2481</name>
</gene>
<dbReference type="EMBL" id="OX458333">
    <property type="protein sequence ID" value="CAI8849496.1"/>
    <property type="molecule type" value="Genomic_DNA"/>
</dbReference>
<dbReference type="SUPFAM" id="SSF51735">
    <property type="entry name" value="NAD(P)-binding Rossmann-fold domains"/>
    <property type="match status" value="2"/>
</dbReference>